<sequence length="60" mass="6123">MSHSIFSAYTDAHATAPTGSGYGTGQVSNERTLQGERVLGMANTAGIDTAGMGQAFEGGW</sequence>
<keyword evidence="2" id="KW-1185">Reference proteome</keyword>
<dbReference type="EMBL" id="WEGK01000003">
    <property type="protein sequence ID" value="MQY18951.1"/>
    <property type="molecule type" value="Genomic_DNA"/>
</dbReference>
<dbReference type="AlphaFoldDB" id="A0A7K0CZV8"/>
<evidence type="ECO:0000313" key="1">
    <source>
        <dbReference type="EMBL" id="MQY18951.1"/>
    </source>
</evidence>
<gene>
    <name evidence="1" type="ORF">NRB20_20350</name>
</gene>
<proteinExistence type="predicted"/>
<evidence type="ECO:0000313" key="2">
    <source>
        <dbReference type="Proteomes" id="UP000438448"/>
    </source>
</evidence>
<comment type="caution">
    <text evidence="1">The sequence shown here is derived from an EMBL/GenBank/DDBJ whole genome shotgun (WGS) entry which is preliminary data.</text>
</comment>
<protein>
    <submittedName>
        <fullName evidence="1">Uncharacterized protein</fullName>
    </submittedName>
</protein>
<name>A0A7K0CZV8_9NOCA</name>
<dbReference type="Proteomes" id="UP000438448">
    <property type="component" value="Unassembled WGS sequence"/>
</dbReference>
<accession>A0A7K0CZV8</accession>
<organism evidence="1 2">
    <name type="scientific">Nocardia macrotermitis</name>
    <dbReference type="NCBI Taxonomy" id="2585198"/>
    <lineage>
        <taxon>Bacteria</taxon>
        <taxon>Bacillati</taxon>
        <taxon>Actinomycetota</taxon>
        <taxon>Actinomycetes</taxon>
        <taxon>Mycobacteriales</taxon>
        <taxon>Nocardiaceae</taxon>
        <taxon>Nocardia</taxon>
    </lineage>
</organism>
<dbReference type="RefSeq" id="WP_153409672.1">
    <property type="nucleotide sequence ID" value="NZ_WEGK01000003.1"/>
</dbReference>
<reference evidence="1 2" key="1">
    <citation type="submission" date="2019-10" db="EMBL/GenBank/DDBJ databases">
        <title>Nocardia macrotermitis sp. nov. and Nocardia aurantia sp. nov., isolated from the gut of fungus growing-termite Macrotermes natalensis.</title>
        <authorList>
            <person name="Benndorf R."/>
            <person name="Schwitalla J."/>
            <person name="Martin K."/>
            <person name="De Beer W."/>
            <person name="Kaster A.-K."/>
            <person name="Vollmers J."/>
            <person name="Poulsen M."/>
            <person name="Beemelmanns C."/>
        </authorList>
    </citation>
    <scope>NUCLEOTIDE SEQUENCE [LARGE SCALE GENOMIC DNA]</scope>
    <source>
        <strain evidence="1 2">RB20</strain>
    </source>
</reference>